<keyword evidence="3 5" id="KW-0378">Hydrolase</keyword>
<keyword evidence="6" id="KW-1185">Reference proteome</keyword>
<evidence type="ECO:0000256" key="4">
    <source>
        <dbReference type="ARBA" id="ARBA00022842"/>
    </source>
</evidence>
<evidence type="ECO:0000313" key="5">
    <source>
        <dbReference type="EMBL" id="MDQ0174996.1"/>
    </source>
</evidence>
<gene>
    <name evidence="5" type="ORF">J2S08_000830</name>
</gene>
<dbReference type="SFLD" id="SFLDG01129">
    <property type="entry name" value="C1.5:_HAD__Beta-PGM__Phosphata"/>
    <property type="match status" value="1"/>
</dbReference>
<dbReference type="SFLD" id="SFLDS00003">
    <property type="entry name" value="Haloacid_Dehalogenase"/>
    <property type="match status" value="1"/>
</dbReference>
<dbReference type="Gene3D" id="3.40.50.1000">
    <property type="entry name" value="HAD superfamily/HAD-like"/>
    <property type="match status" value="1"/>
</dbReference>
<keyword evidence="4" id="KW-0460">Magnesium</keyword>
<dbReference type="Proteomes" id="UP001223586">
    <property type="component" value="Unassembled WGS sequence"/>
</dbReference>
<protein>
    <submittedName>
        <fullName evidence="5">Hydrolase of the HAD superfamily</fullName>
    </submittedName>
</protein>
<dbReference type="GO" id="GO:0016787">
    <property type="term" value="F:hydrolase activity"/>
    <property type="evidence" value="ECO:0007669"/>
    <property type="project" value="UniProtKB-KW"/>
</dbReference>
<name>A0ABT9WNY7_9BACI</name>
<proteinExistence type="predicted"/>
<dbReference type="PANTHER" id="PTHR46470:SF2">
    <property type="entry name" value="GLYCERALDEHYDE 3-PHOSPHATE PHOSPHATASE"/>
    <property type="match status" value="1"/>
</dbReference>
<dbReference type="InterPro" id="IPR051400">
    <property type="entry name" value="HAD-like_hydrolase"/>
</dbReference>
<dbReference type="Gene3D" id="1.20.120.710">
    <property type="entry name" value="Haloacid dehalogenase hydrolase-like domain"/>
    <property type="match status" value="1"/>
</dbReference>
<dbReference type="RefSeq" id="WP_307226923.1">
    <property type="nucleotide sequence ID" value="NZ_JAUSTT010000003.1"/>
</dbReference>
<evidence type="ECO:0000256" key="3">
    <source>
        <dbReference type="ARBA" id="ARBA00022801"/>
    </source>
</evidence>
<keyword evidence="2" id="KW-0479">Metal-binding</keyword>
<reference evidence="5 6" key="1">
    <citation type="submission" date="2023-07" db="EMBL/GenBank/DDBJ databases">
        <title>Genomic Encyclopedia of Type Strains, Phase IV (KMG-IV): sequencing the most valuable type-strain genomes for metagenomic binning, comparative biology and taxonomic classification.</title>
        <authorList>
            <person name="Goeker M."/>
        </authorList>
    </citation>
    <scope>NUCLEOTIDE SEQUENCE [LARGE SCALE GENOMIC DNA]</scope>
    <source>
        <strain evidence="5 6">DSM 23837</strain>
    </source>
</reference>
<comment type="caution">
    <text evidence="5">The sequence shown here is derived from an EMBL/GenBank/DDBJ whole genome shotgun (WGS) entry which is preliminary data.</text>
</comment>
<dbReference type="SUPFAM" id="SSF56784">
    <property type="entry name" value="HAD-like"/>
    <property type="match status" value="1"/>
</dbReference>
<comment type="cofactor">
    <cofactor evidence="1">
        <name>Mg(2+)</name>
        <dbReference type="ChEBI" id="CHEBI:18420"/>
    </cofactor>
</comment>
<dbReference type="InterPro" id="IPR036412">
    <property type="entry name" value="HAD-like_sf"/>
</dbReference>
<dbReference type="Pfam" id="PF00702">
    <property type="entry name" value="Hydrolase"/>
    <property type="match status" value="1"/>
</dbReference>
<accession>A0ABT9WNY7</accession>
<dbReference type="InterPro" id="IPR006439">
    <property type="entry name" value="HAD-SF_hydro_IA"/>
</dbReference>
<dbReference type="PANTHER" id="PTHR46470">
    <property type="entry name" value="N-ACYLNEURAMINATE-9-PHOSPHATASE"/>
    <property type="match status" value="1"/>
</dbReference>
<evidence type="ECO:0000256" key="1">
    <source>
        <dbReference type="ARBA" id="ARBA00001946"/>
    </source>
</evidence>
<evidence type="ECO:0000313" key="6">
    <source>
        <dbReference type="Proteomes" id="UP001223586"/>
    </source>
</evidence>
<dbReference type="InterPro" id="IPR023214">
    <property type="entry name" value="HAD_sf"/>
</dbReference>
<evidence type="ECO:0000256" key="2">
    <source>
        <dbReference type="ARBA" id="ARBA00022723"/>
    </source>
</evidence>
<sequence length="235" mass="27547">MYTIVFDLDDTLYDRTQPLKKTLSEFDATKHLSFNQFYPIYQRNSDIGFDHVANNVWTLEESHIFRIQDTLLQLGISIDKLEALSFQNLYKSNQEHIELYPFITEILNDLKDNGIQTLIMTNGPSIHQRNKIKNLGLDHYFNDYEIIVSEEERMAKPDCKIFELAERKFKFDKNNAWFIGDSYPIDIVGAHNAGWRTIWLNCNHQLPSSSVNLATKTVYSTKELKNYLFHILNSL</sequence>
<dbReference type="NCBIfam" id="TIGR01549">
    <property type="entry name" value="HAD-SF-IA-v1"/>
    <property type="match status" value="1"/>
</dbReference>
<dbReference type="EMBL" id="JAUSTT010000003">
    <property type="protein sequence ID" value="MDQ0174996.1"/>
    <property type="molecule type" value="Genomic_DNA"/>
</dbReference>
<organism evidence="5 6">
    <name type="scientific">Bacillus chungangensis</name>
    <dbReference type="NCBI Taxonomy" id="587633"/>
    <lineage>
        <taxon>Bacteria</taxon>
        <taxon>Bacillati</taxon>
        <taxon>Bacillota</taxon>
        <taxon>Bacilli</taxon>
        <taxon>Bacillales</taxon>
        <taxon>Bacillaceae</taxon>
        <taxon>Bacillus</taxon>
    </lineage>
</organism>